<dbReference type="Proteomes" id="UP001221411">
    <property type="component" value="Unassembled WGS sequence"/>
</dbReference>
<comment type="caution">
    <text evidence="1">The sequence shown here is derived from an EMBL/GenBank/DDBJ whole genome shotgun (WGS) entry which is preliminary data.</text>
</comment>
<dbReference type="SUPFAM" id="SSF48371">
    <property type="entry name" value="ARM repeat"/>
    <property type="match status" value="1"/>
</dbReference>
<evidence type="ECO:0008006" key="3">
    <source>
        <dbReference type="Google" id="ProtNLM"/>
    </source>
</evidence>
<dbReference type="Gene3D" id="1.25.10.10">
    <property type="entry name" value="Leucine-rich Repeat Variant"/>
    <property type="match status" value="1"/>
</dbReference>
<gene>
    <name evidence="1" type="ORF">POL67_37620</name>
</gene>
<proteinExistence type="predicted"/>
<protein>
    <recommendedName>
        <fullName evidence="3">HEAT repeat domain-containing protein</fullName>
    </recommendedName>
</protein>
<dbReference type="RefSeq" id="WP_271925474.1">
    <property type="nucleotide sequence ID" value="NZ_JAQNDO010000001.1"/>
</dbReference>
<keyword evidence="2" id="KW-1185">Reference proteome</keyword>
<evidence type="ECO:0000313" key="1">
    <source>
        <dbReference type="EMBL" id="MDC0747109.1"/>
    </source>
</evidence>
<evidence type="ECO:0000313" key="2">
    <source>
        <dbReference type="Proteomes" id="UP001221411"/>
    </source>
</evidence>
<accession>A0ABT5EZ41</accession>
<name>A0ABT5EZ41_9BACT</name>
<dbReference type="InterPro" id="IPR016024">
    <property type="entry name" value="ARM-type_fold"/>
</dbReference>
<dbReference type="EMBL" id="JAQNDO010000001">
    <property type="protein sequence ID" value="MDC0747109.1"/>
    <property type="molecule type" value="Genomic_DNA"/>
</dbReference>
<sequence>MQQIEGDCTWQRLRFQLFKPTKRAEWMKALSSAWSEAEAVELLSHEAPTVRGYAAYQLVRQFPQSAPLLRSIFSDESPVRLAWVDYGETSPLSYVLATELCELALPSADKELLWALQNAPEAFRRKEVFACLRKRIPAQAASTAFSLLQSREDVEAICTLGFDPRSEYVPVVRRFAQGSSVQGRFAAAIALAAFTNDAAVQTAQSLITDPDPEVRVAARISAWRLGQASVSEVEKLLAATDGLERVAAEALIWFPSEKSLATIERYLVAHPDDERVMHSLFAQRPSPLFLRKMRQWATGIWRSSNRHDEVLHYLAEAKDSAAAPIFDDALRARKWSTIVLGTQGLAVIGPAGTPYIRNLEKLLNDNNAYIVVGAAEALLTLKARQSLPQLREAKAKIPKESWAERRLDEIISELERLP</sequence>
<dbReference type="InterPro" id="IPR011989">
    <property type="entry name" value="ARM-like"/>
</dbReference>
<reference evidence="1 2" key="1">
    <citation type="submission" date="2022-11" db="EMBL/GenBank/DDBJ databases">
        <title>Minimal conservation of predation-associated metabolite biosynthetic gene clusters underscores biosynthetic potential of Myxococcota including descriptions for ten novel species: Archangium lansinium sp. nov., Myxococcus landrumus sp. nov., Nannocystis bai.</title>
        <authorList>
            <person name="Ahearne A."/>
            <person name="Stevens C."/>
            <person name="Dowd S."/>
        </authorList>
    </citation>
    <scope>NUCLEOTIDE SEQUENCE [LARGE SCALE GENOMIC DNA]</scope>
    <source>
        <strain evidence="1 2">RJM3</strain>
    </source>
</reference>
<organism evidence="1 2">
    <name type="scientific">Polyangium mundeleinium</name>
    <dbReference type="NCBI Taxonomy" id="2995306"/>
    <lineage>
        <taxon>Bacteria</taxon>
        <taxon>Pseudomonadati</taxon>
        <taxon>Myxococcota</taxon>
        <taxon>Polyangia</taxon>
        <taxon>Polyangiales</taxon>
        <taxon>Polyangiaceae</taxon>
        <taxon>Polyangium</taxon>
    </lineage>
</organism>